<accession>A0A1H3K7V0</accession>
<organism evidence="2 3">
    <name type="scientific">Hymenobacter psychrophilus</name>
    <dbReference type="NCBI Taxonomy" id="651662"/>
    <lineage>
        <taxon>Bacteria</taxon>
        <taxon>Pseudomonadati</taxon>
        <taxon>Bacteroidota</taxon>
        <taxon>Cytophagia</taxon>
        <taxon>Cytophagales</taxon>
        <taxon>Hymenobacteraceae</taxon>
        <taxon>Hymenobacter</taxon>
    </lineage>
</organism>
<evidence type="ECO:0000313" key="2">
    <source>
        <dbReference type="EMBL" id="SDY48251.1"/>
    </source>
</evidence>
<dbReference type="STRING" id="651662.SAMN04488069_10933"/>
<dbReference type="Proteomes" id="UP000199249">
    <property type="component" value="Unassembled WGS sequence"/>
</dbReference>
<dbReference type="AlphaFoldDB" id="A0A1H3K7V0"/>
<evidence type="ECO:0000256" key="1">
    <source>
        <dbReference type="SAM" id="Phobius"/>
    </source>
</evidence>
<evidence type="ECO:0008006" key="4">
    <source>
        <dbReference type="Google" id="ProtNLM"/>
    </source>
</evidence>
<reference evidence="3" key="1">
    <citation type="submission" date="2016-10" db="EMBL/GenBank/DDBJ databases">
        <authorList>
            <person name="Varghese N."/>
            <person name="Submissions S."/>
        </authorList>
    </citation>
    <scope>NUCLEOTIDE SEQUENCE [LARGE SCALE GENOMIC DNA]</scope>
    <source>
        <strain evidence="3">CGMCC 1.8975</strain>
    </source>
</reference>
<feature type="transmembrane region" description="Helical" evidence="1">
    <location>
        <begin position="14"/>
        <end position="36"/>
    </location>
</feature>
<keyword evidence="1" id="KW-1133">Transmembrane helix</keyword>
<keyword evidence="3" id="KW-1185">Reference proteome</keyword>
<keyword evidence="1" id="KW-0472">Membrane</keyword>
<keyword evidence="1" id="KW-0812">Transmembrane</keyword>
<gene>
    <name evidence="2" type="ORF">SAMN04488069_10933</name>
</gene>
<sequence>MHKEVLRSIAGIEIYPLISFGIFFLFFLGLIVYVFIANRQHLHEMSQMPLRPDAADAATDEAEGAALYDSKLW</sequence>
<proteinExistence type="predicted"/>
<protein>
    <recommendedName>
        <fullName evidence="4">Cbb3-type cytochrome oxidase component FixQ</fullName>
    </recommendedName>
</protein>
<dbReference type="RefSeq" id="WP_092741126.1">
    <property type="nucleotide sequence ID" value="NZ_FNOV01000009.1"/>
</dbReference>
<name>A0A1H3K7V0_9BACT</name>
<evidence type="ECO:0000313" key="3">
    <source>
        <dbReference type="Proteomes" id="UP000199249"/>
    </source>
</evidence>
<dbReference type="EMBL" id="FNOV01000009">
    <property type="protein sequence ID" value="SDY48251.1"/>
    <property type="molecule type" value="Genomic_DNA"/>
</dbReference>